<keyword evidence="3" id="KW-1185">Reference proteome</keyword>
<accession>Q2NPC1</accession>
<dbReference type="OrthoDB" id="14625at10239"/>
<organism evidence="2 3">
    <name type="scientific">Xanthomonas phage OP2</name>
    <dbReference type="NCBI Taxonomy" id="331627"/>
    <lineage>
        <taxon>Viruses</taxon>
        <taxon>Duplodnaviria</taxon>
        <taxon>Heunggongvirae</taxon>
        <taxon>Uroviricota</taxon>
        <taxon>Caudoviricetes</taxon>
        <taxon>Kantovirinae</taxon>
        <taxon>Tsukubavirus</taxon>
        <taxon>Tsukubavirus OP2</taxon>
    </lineage>
</organism>
<reference evidence="3" key="2">
    <citation type="journal article" date="2006" name="J. Gen. Plant Pathol.">
        <title>Sequence analysis of the genome of OP2, a lytic bacteriophage of Xanthomonas oryzae pv. oryzae..</title>
        <authorList>
            <person name="Inoue Y."/>
            <person name="Matsuura T."/>
            <person name="Ohara T."/>
            <person name="Azegami K."/>
        </authorList>
    </citation>
    <scope>NUCLEOTIDE SEQUENCE [LARGE SCALE GENOMIC DNA]</scope>
</reference>
<dbReference type="GeneID" id="5142567"/>
<evidence type="ECO:0000259" key="1">
    <source>
        <dbReference type="Pfam" id="PF04233"/>
    </source>
</evidence>
<dbReference type="InterPro" id="IPR006528">
    <property type="entry name" value="Phage_head_morphogenesis_dom"/>
</dbReference>
<sequence>MTKPITSPTRKPIQLKTISPSATAEDQYARALSKAVRAMAKSVEYWVQAKYRAAHEANVAAGIVTTDSTPFEDQLSLFKELTKLRERWDKYFGKIAEMISAKFVDAAYTANKLAWQAQTKREGFDVPLQLTAAQRSVLSASVANNVSLIKSIATEYFNKVEGDVTRGFLAGRDLENTAASLRALGQVTDNRAALIARDQSNKLNAHLNSARQNELGIRYAYWRHSSAGKSPRHTHVRAGREKWIYDTQVGIDFGDQFGSSLPGTPINCRCGSRSIIPAIDGELGPDDLEPVPGFPGAYTKRNK</sequence>
<name>Q2NPC1_9CAUD</name>
<dbReference type="EMBL" id="AP008986">
    <property type="protein sequence ID" value="BAE72775.1"/>
    <property type="molecule type" value="Genomic_DNA"/>
</dbReference>
<reference evidence="2 3" key="1">
    <citation type="journal article" date="2006" name="J. Gen. Plant Pathol.">
        <title>Sequence analysis of the genome of OP2, a lytic bacteriophage of Xanthomonas oryzae pv. oryzae.</title>
        <authorList>
            <person name="Inoue Y."/>
            <person name="Matsuura T."/>
            <person name="Ohara T."/>
            <person name="Azegami K."/>
        </authorList>
    </citation>
    <scope>NUCLEOTIDE SEQUENCE [LARGE SCALE GENOMIC DNA]</scope>
</reference>
<dbReference type="Pfam" id="PF04233">
    <property type="entry name" value="Phage_Mu_F"/>
    <property type="match status" value="1"/>
</dbReference>
<feature type="domain" description="Phage head morphogenesis" evidence="1">
    <location>
        <begin position="158"/>
        <end position="270"/>
    </location>
</feature>
<dbReference type="Proteomes" id="UP000001238">
    <property type="component" value="Segment"/>
</dbReference>
<evidence type="ECO:0000313" key="2">
    <source>
        <dbReference type="EMBL" id="BAE72775.1"/>
    </source>
</evidence>
<dbReference type="RefSeq" id="YP_453628.1">
    <property type="nucleotide sequence ID" value="NC_007710.1"/>
</dbReference>
<proteinExistence type="predicted"/>
<dbReference type="KEGG" id="vg:5142567"/>
<protein>
    <submittedName>
        <fullName evidence="2">Putative head protein</fullName>
    </submittedName>
</protein>
<evidence type="ECO:0000313" key="3">
    <source>
        <dbReference type="Proteomes" id="UP000001238"/>
    </source>
</evidence>